<sequence length="149" mass="16383">MEQQGYIIEILDKNTAKLKMQRHSACAACGKCVTSSESKDIVVEVDNNIGAKVGDRVKVNMDGVNVLKAAFLVYLTPLAGLLIGTIATYFILNSISMTSSIEVISFIVGITTMMIVFFILKKRDKKFREGREYIPIITDIVSSGKDISL</sequence>
<protein>
    <submittedName>
        <fullName evidence="2">Positive regulator of sigma(E), RseC/MucC</fullName>
    </submittedName>
</protein>
<keyword evidence="1" id="KW-0812">Transmembrane</keyword>
<evidence type="ECO:0000313" key="2">
    <source>
        <dbReference type="EMBL" id="CEI73922.1"/>
    </source>
</evidence>
<reference evidence="2 3" key="1">
    <citation type="submission" date="2014-09" db="EMBL/GenBank/DDBJ databases">
        <authorList>
            <person name="Hornung B.V."/>
        </authorList>
    </citation>
    <scope>NUCLEOTIDE SEQUENCE [LARGE SCALE GENOMIC DNA]</scope>
    <source>
        <strain evidence="2 3">FRIFI</strain>
    </source>
</reference>
<feature type="transmembrane region" description="Helical" evidence="1">
    <location>
        <begin position="71"/>
        <end position="91"/>
    </location>
</feature>
<proteinExistence type="predicted"/>
<dbReference type="Proteomes" id="UP000245695">
    <property type="component" value="Chromosome 1"/>
</dbReference>
<evidence type="ECO:0000256" key="1">
    <source>
        <dbReference type="SAM" id="Phobius"/>
    </source>
</evidence>
<keyword evidence="1" id="KW-1133">Transmembrane helix</keyword>
<dbReference type="InterPro" id="IPR007359">
    <property type="entry name" value="SigmaE_reg_RseC_MucC"/>
</dbReference>
<evidence type="ECO:0000313" key="3">
    <source>
        <dbReference type="Proteomes" id="UP000245695"/>
    </source>
</evidence>
<dbReference type="AlphaFoldDB" id="A0A2P2BUB7"/>
<dbReference type="PANTHER" id="PTHR35867:SF1">
    <property type="entry name" value="PROTEIN RSEC"/>
    <property type="match status" value="1"/>
</dbReference>
<dbReference type="PIRSF" id="PIRSF004923">
    <property type="entry name" value="RseC"/>
    <property type="match status" value="1"/>
</dbReference>
<organism evidence="2 3">
    <name type="scientific">Romboutsia hominis</name>
    <dbReference type="NCBI Taxonomy" id="1507512"/>
    <lineage>
        <taxon>Bacteria</taxon>
        <taxon>Bacillati</taxon>
        <taxon>Bacillota</taxon>
        <taxon>Clostridia</taxon>
        <taxon>Peptostreptococcales</taxon>
        <taxon>Peptostreptococcaceae</taxon>
        <taxon>Romboutsia</taxon>
    </lineage>
</organism>
<dbReference type="InterPro" id="IPR026268">
    <property type="entry name" value="RseC"/>
</dbReference>
<feature type="transmembrane region" description="Helical" evidence="1">
    <location>
        <begin position="103"/>
        <end position="120"/>
    </location>
</feature>
<dbReference type="KEGG" id="rhom:FRIFI_2397"/>
<dbReference type="RefSeq" id="WP_166505982.1">
    <property type="nucleotide sequence ID" value="NZ_JAKNTL010000007.1"/>
</dbReference>
<keyword evidence="1" id="KW-0472">Membrane</keyword>
<gene>
    <name evidence="2" type="ORF">FRIFI_2397</name>
</gene>
<accession>A0A2P2BUB7</accession>
<dbReference type="Pfam" id="PF04246">
    <property type="entry name" value="RseC_MucC"/>
    <property type="match status" value="1"/>
</dbReference>
<keyword evidence="3" id="KW-1185">Reference proteome</keyword>
<name>A0A2P2BUB7_9FIRM</name>
<dbReference type="EMBL" id="LN650648">
    <property type="protein sequence ID" value="CEI73922.1"/>
    <property type="molecule type" value="Genomic_DNA"/>
</dbReference>
<dbReference type="PANTHER" id="PTHR35867">
    <property type="entry name" value="PROTEIN RSEC"/>
    <property type="match status" value="1"/>
</dbReference>